<evidence type="ECO:0000256" key="1">
    <source>
        <dbReference type="SAM" id="MobiDB-lite"/>
    </source>
</evidence>
<name>A0A1Y1XY98_9PLEO</name>
<comment type="caution">
    <text evidence="2">The sequence shown here is derived from an EMBL/GenBank/DDBJ whole genome shotgun (WGS) entry which is preliminary data.</text>
</comment>
<gene>
    <name evidence="2" type="ORF">BCR34DRAFT_620671</name>
</gene>
<dbReference type="Proteomes" id="UP000193144">
    <property type="component" value="Unassembled WGS sequence"/>
</dbReference>
<evidence type="ECO:0000313" key="3">
    <source>
        <dbReference type="Proteomes" id="UP000193144"/>
    </source>
</evidence>
<organism evidence="2 3">
    <name type="scientific">Clohesyomyces aquaticus</name>
    <dbReference type="NCBI Taxonomy" id="1231657"/>
    <lineage>
        <taxon>Eukaryota</taxon>
        <taxon>Fungi</taxon>
        <taxon>Dikarya</taxon>
        <taxon>Ascomycota</taxon>
        <taxon>Pezizomycotina</taxon>
        <taxon>Dothideomycetes</taxon>
        <taxon>Pleosporomycetidae</taxon>
        <taxon>Pleosporales</taxon>
        <taxon>Lindgomycetaceae</taxon>
        <taxon>Clohesyomyces</taxon>
    </lineage>
</organism>
<accession>A0A1Y1XY98</accession>
<feature type="region of interest" description="Disordered" evidence="1">
    <location>
        <begin position="1"/>
        <end position="22"/>
    </location>
</feature>
<evidence type="ECO:0000313" key="2">
    <source>
        <dbReference type="EMBL" id="ORX90625.1"/>
    </source>
</evidence>
<reference evidence="2 3" key="1">
    <citation type="submission" date="2016-07" db="EMBL/GenBank/DDBJ databases">
        <title>Pervasive Adenine N6-methylation of Active Genes in Fungi.</title>
        <authorList>
            <consortium name="DOE Joint Genome Institute"/>
            <person name="Mondo S.J."/>
            <person name="Dannebaum R.O."/>
            <person name="Kuo R.C."/>
            <person name="Labutti K."/>
            <person name="Haridas S."/>
            <person name="Kuo A."/>
            <person name="Salamov A."/>
            <person name="Ahrendt S.R."/>
            <person name="Lipzen A."/>
            <person name="Sullivan W."/>
            <person name="Andreopoulos W.B."/>
            <person name="Clum A."/>
            <person name="Lindquist E."/>
            <person name="Daum C."/>
            <person name="Ramamoorthy G.K."/>
            <person name="Gryganskyi A."/>
            <person name="Culley D."/>
            <person name="Magnuson J.K."/>
            <person name="James T.Y."/>
            <person name="O'Malley M.A."/>
            <person name="Stajich J.E."/>
            <person name="Spatafora J.W."/>
            <person name="Visel A."/>
            <person name="Grigoriev I.V."/>
        </authorList>
    </citation>
    <scope>NUCLEOTIDE SEQUENCE [LARGE SCALE GENOMIC DNA]</scope>
    <source>
        <strain evidence="2 3">CBS 115471</strain>
    </source>
</reference>
<protein>
    <submittedName>
        <fullName evidence="2">Uncharacterized protein</fullName>
    </submittedName>
</protein>
<sequence length="215" mass="24476">MANQPSPILSKARSHPLNPVDSTISGMLIPNRLTWRKDYSTIIPRTLTWTKQEKTRFSMRKRFEILHNPTRSKLMTQSTTPTANPNPAQGGSMAVEKLNEFFRNAEPQRVETVRVIFDGTGRLRDLSEDGGDSSGSGSVSQSTLYPVTPIPVFERLLLEYFFPALCDCLRNQLGPKWYSIRSFSCNDKAPKKSQKQDIIRRFCSPLQLDIRVVRD</sequence>
<dbReference type="AlphaFoldDB" id="A0A1Y1XY98"/>
<proteinExistence type="predicted"/>
<dbReference type="EMBL" id="MCFA01000529">
    <property type="protein sequence ID" value="ORX90625.1"/>
    <property type="molecule type" value="Genomic_DNA"/>
</dbReference>
<keyword evidence="3" id="KW-1185">Reference proteome</keyword>